<dbReference type="Pfam" id="PF01575">
    <property type="entry name" value="MaoC_dehydratas"/>
    <property type="match status" value="1"/>
</dbReference>
<comment type="caution">
    <text evidence="2">The sequence shown here is derived from an EMBL/GenBank/DDBJ whole genome shotgun (WGS) entry which is preliminary data.</text>
</comment>
<evidence type="ECO:0000313" key="3">
    <source>
        <dbReference type="Proteomes" id="UP000732377"/>
    </source>
</evidence>
<feature type="domain" description="MaoC-like" evidence="1">
    <location>
        <begin position="20"/>
        <end position="116"/>
    </location>
</feature>
<dbReference type="RefSeq" id="WP_273377528.1">
    <property type="nucleotide sequence ID" value="NZ_JACSIR010000043.1"/>
</dbReference>
<reference evidence="2" key="1">
    <citation type="submission" date="2017-11" db="EMBL/GenBank/DDBJ databases">
        <title>Three new genomes from thermophilic consortium.</title>
        <authorList>
            <person name="Quaggio R."/>
            <person name="Amgarten D."/>
            <person name="Setubal J.C."/>
        </authorList>
    </citation>
    <scope>NUCLEOTIDE SEQUENCE</scope>
    <source>
        <strain evidence="2">ZCTH01-B2</strain>
    </source>
</reference>
<accession>A0A953I8Q7</accession>
<dbReference type="Proteomes" id="UP000732377">
    <property type="component" value="Unassembled WGS sequence"/>
</dbReference>
<dbReference type="GO" id="GO:0019171">
    <property type="term" value="F:(3R)-hydroxyacyl-[acyl-carrier-protein] dehydratase activity"/>
    <property type="evidence" value="ECO:0007669"/>
    <property type="project" value="TreeGrafter"/>
</dbReference>
<dbReference type="EMBL" id="PIUK01000005">
    <property type="protein sequence ID" value="MBY6274839.1"/>
    <property type="molecule type" value="Genomic_DNA"/>
</dbReference>
<dbReference type="Gene3D" id="3.10.129.10">
    <property type="entry name" value="Hotdog Thioesterase"/>
    <property type="match status" value="1"/>
</dbReference>
<dbReference type="PANTHER" id="PTHR43437">
    <property type="entry name" value="HYDROXYACYL-THIOESTER DEHYDRATASE TYPE 2, MITOCHONDRIAL-RELATED"/>
    <property type="match status" value="1"/>
</dbReference>
<name>A0A953I8Q7_SYMTR</name>
<dbReference type="SUPFAM" id="SSF54637">
    <property type="entry name" value="Thioesterase/thiol ester dehydrase-isomerase"/>
    <property type="match status" value="1"/>
</dbReference>
<dbReference type="InterPro" id="IPR002539">
    <property type="entry name" value="MaoC-like_dom"/>
</dbReference>
<evidence type="ECO:0000259" key="1">
    <source>
        <dbReference type="Pfam" id="PF01575"/>
    </source>
</evidence>
<organism evidence="2 3">
    <name type="scientific">Symbiobacterium thermophilum</name>
    <dbReference type="NCBI Taxonomy" id="2734"/>
    <lineage>
        <taxon>Bacteria</taxon>
        <taxon>Bacillati</taxon>
        <taxon>Bacillota</taxon>
        <taxon>Clostridia</taxon>
        <taxon>Eubacteriales</taxon>
        <taxon>Symbiobacteriaceae</taxon>
        <taxon>Symbiobacterium</taxon>
    </lineage>
</organism>
<dbReference type="InterPro" id="IPR050965">
    <property type="entry name" value="UPF0336/Enoyl-CoA_hydratase"/>
</dbReference>
<protein>
    <recommendedName>
        <fullName evidence="1">MaoC-like domain-containing protein</fullName>
    </recommendedName>
</protein>
<dbReference type="AlphaFoldDB" id="A0A953I8Q7"/>
<dbReference type="InterPro" id="IPR029069">
    <property type="entry name" value="HotDog_dom_sf"/>
</dbReference>
<gene>
    <name evidence="2" type="ORF">CWE10_01275</name>
</gene>
<dbReference type="PANTHER" id="PTHR43437:SF3">
    <property type="entry name" value="HYDROXYACYL-THIOESTER DEHYDRATASE TYPE 2, MITOCHONDRIAL"/>
    <property type="match status" value="1"/>
</dbReference>
<sequence>MSLFWDNLGMSFDQLYVGQKATYSRKVSKQDVLQYMSLSGDLNPLYGDATYAGRTTYGHPIVPANMLAGFAMGAVAAVLPGLGSITHAHSYRLLHPPRIGDEVTAEMEIVELHPESQRVTIQYVIRDQDGRELQHGTMEVEPPQQLKPMLRHDYETF</sequence>
<evidence type="ECO:0000313" key="2">
    <source>
        <dbReference type="EMBL" id="MBY6274839.1"/>
    </source>
</evidence>
<dbReference type="GO" id="GO:0006633">
    <property type="term" value="P:fatty acid biosynthetic process"/>
    <property type="evidence" value="ECO:0007669"/>
    <property type="project" value="TreeGrafter"/>
</dbReference>
<proteinExistence type="predicted"/>